<feature type="non-terminal residue" evidence="2">
    <location>
        <position position="291"/>
    </location>
</feature>
<evidence type="ECO:0000259" key="1">
    <source>
        <dbReference type="Pfam" id="PF01364"/>
    </source>
</evidence>
<dbReference type="AlphaFoldDB" id="X1BK39"/>
<organism evidence="2">
    <name type="scientific">marine sediment metagenome</name>
    <dbReference type="NCBI Taxonomy" id="412755"/>
    <lineage>
        <taxon>unclassified sequences</taxon>
        <taxon>metagenomes</taxon>
        <taxon>ecological metagenomes</taxon>
    </lineage>
</organism>
<sequence length="291" mass="32436">LLLGAFFWADTDNAVLMEEKVDQDWMSDWTMTRMYEQGYSSYASDYNLDYNTVQSVWSSGTYAFVNYAGHGSPTSCHVMYSKGSAFVDTDTCNYLNDNYPAIIFADACSNSDTDYLNIGQAMLKRGGVGFLGSTKVAFGCPGWNGPYDGSSQSLDYFFTTCVTSGDYTQGQAHQWALYEMYSNGLWSYPKYEMFEWGALWGNPNLAMLPPLLNIDFPDGLPEIIPPGESTSITIQIEENTDTYIPDSGKLYHRYNGGTYIESPLVHLSSDLYEATLPPASCGDTPEYYFSA</sequence>
<proteinExistence type="predicted"/>
<gene>
    <name evidence="2" type="ORF">S01H4_38937</name>
</gene>
<reference evidence="2" key="1">
    <citation type="journal article" date="2014" name="Front. Microbiol.">
        <title>High frequency of phylogenetically diverse reductive dehalogenase-homologous genes in deep subseafloor sedimentary metagenomes.</title>
        <authorList>
            <person name="Kawai M."/>
            <person name="Futagami T."/>
            <person name="Toyoda A."/>
            <person name="Takaki Y."/>
            <person name="Nishi S."/>
            <person name="Hori S."/>
            <person name="Arai W."/>
            <person name="Tsubouchi T."/>
            <person name="Morono Y."/>
            <person name="Uchiyama I."/>
            <person name="Ito T."/>
            <person name="Fujiyama A."/>
            <person name="Inagaki F."/>
            <person name="Takami H."/>
        </authorList>
    </citation>
    <scope>NUCLEOTIDE SEQUENCE</scope>
    <source>
        <strain evidence="2">Expedition CK06-06</strain>
    </source>
</reference>
<name>X1BK39_9ZZZZ</name>
<feature type="domain" description="Gingipain" evidence="1">
    <location>
        <begin position="16"/>
        <end position="183"/>
    </location>
</feature>
<feature type="non-terminal residue" evidence="2">
    <location>
        <position position="1"/>
    </location>
</feature>
<evidence type="ECO:0000313" key="2">
    <source>
        <dbReference type="EMBL" id="GAG95405.1"/>
    </source>
</evidence>
<dbReference type="Pfam" id="PF01364">
    <property type="entry name" value="Peptidase_C25"/>
    <property type="match status" value="1"/>
</dbReference>
<dbReference type="GO" id="GO:0008234">
    <property type="term" value="F:cysteine-type peptidase activity"/>
    <property type="evidence" value="ECO:0007669"/>
    <property type="project" value="InterPro"/>
</dbReference>
<dbReference type="Gene3D" id="3.40.50.1460">
    <property type="match status" value="1"/>
</dbReference>
<dbReference type="InterPro" id="IPR001769">
    <property type="entry name" value="Gingipain"/>
</dbReference>
<accession>X1BK39</accession>
<dbReference type="EMBL" id="BART01021040">
    <property type="protein sequence ID" value="GAG95405.1"/>
    <property type="molecule type" value="Genomic_DNA"/>
</dbReference>
<protein>
    <recommendedName>
        <fullName evidence="1">Gingipain domain-containing protein</fullName>
    </recommendedName>
</protein>
<comment type="caution">
    <text evidence="2">The sequence shown here is derived from an EMBL/GenBank/DDBJ whole genome shotgun (WGS) entry which is preliminary data.</text>
</comment>
<dbReference type="GO" id="GO:0006508">
    <property type="term" value="P:proteolysis"/>
    <property type="evidence" value="ECO:0007669"/>
    <property type="project" value="InterPro"/>
</dbReference>